<accession>A0A5C3NVQ0</accession>
<feature type="region of interest" description="Disordered" evidence="1">
    <location>
        <begin position="167"/>
        <end position="191"/>
    </location>
</feature>
<dbReference type="InParanoid" id="A0A5C3NVQ0"/>
<name>A0A5C3NVQ0_9APHY</name>
<evidence type="ECO:0000313" key="2">
    <source>
        <dbReference type="EMBL" id="TFK80100.1"/>
    </source>
</evidence>
<protein>
    <submittedName>
        <fullName evidence="2">Uncharacterized protein</fullName>
    </submittedName>
</protein>
<reference evidence="2 3" key="1">
    <citation type="journal article" date="2019" name="Nat. Ecol. Evol.">
        <title>Megaphylogeny resolves global patterns of mushroom evolution.</title>
        <authorList>
            <person name="Varga T."/>
            <person name="Krizsan K."/>
            <person name="Foldi C."/>
            <person name="Dima B."/>
            <person name="Sanchez-Garcia M."/>
            <person name="Sanchez-Ramirez S."/>
            <person name="Szollosi G.J."/>
            <person name="Szarkandi J.G."/>
            <person name="Papp V."/>
            <person name="Albert L."/>
            <person name="Andreopoulos W."/>
            <person name="Angelini C."/>
            <person name="Antonin V."/>
            <person name="Barry K.W."/>
            <person name="Bougher N.L."/>
            <person name="Buchanan P."/>
            <person name="Buyck B."/>
            <person name="Bense V."/>
            <person name="Catcheside P."/>
            <person name="Chovatia M."/>
            <person name="Cooper J."/>
            <person name="Damon W."/>
            <person name="Desjardin D."/>
            <person name="Finy P."/>
            <person name="Geml J."/>
            <person name="Haridas S."/>
            <person name="Hughes K."/>
            <person name="Justo A."/>
            <person name="Karasinski D."/>
            <person name="Kautmanova I."/>
            <person name="Kiss B."/>
            <person name="Kocsube S."/>
            <person name="Kotiranta H."/>
            <person name="LaButti K.M."/>
            <person name="Lechner B.E."/>
            <person name="Liimatainen K."/>
            <person name="Lipzen A."/>
            <person name="Lukacs Z."/>
            <person name="Mihaltcheva S."/>
            <person name="Morgado L.N."/>
            <person name="Niskanen T."/>
            <person name="Noordeloos M.E."/>
            <person name="Ohm R.A."/>
            <person name="Ortiz-Santana B."/>
            <person name="Ovrebo C."/>
            <person name="Racz N."/>
            <person name="Riley R."/>
            <person name="Savchenko A."/>
            <person name="Shiryaev A."/>
            <person name="Soop K."/>
            <person name="Spirin V."/>
            <person name="Szebenyi C."/>
            <person name="Tomsovsky M."/>
            <person name="Tulloss R.E."/>
            <person name="Uehling J."/>
            <person name="Grigoriev I.V."/>
            <person name="Vagvolgyi C."/>
            <person name="Papp T."/>
            <person name="Martin F.M."/>
            <person name="Miettinen O."/>
            <person name="Hibbett D.S."/>
            <person name="Nagy L.G."/>
        </authorList>
    </citation>
    <scope>NUCLEOTIDE SEQUENCE [LARGE SCALE GENOMIC DNA]</scope>
    <source>
        <strain evidence="2 3">HHB13444</strain>
    </source>
</reference>
<evidence type="ECO:0000256" key="1">
    <source>
        <dbReference type="SAM" id="MobiDB-lite"/>
    </source>
</evidence>
<sequence>PKWIVDARDYLYSVSEEEWWRELVSVWLQFEEALGYADGQNQANWLAPKGRPEEVAYWIRRGRKYEKPPKVNSIPTFVNAFRKWWMRLQPSTRRAPESAWPMPRVAPPSLDAWSDVRRGGSNGLFMVVMCLAWWTTALGGDADTADIKEAVGDVVWACEQMAPTLAAHTPPLAPTPTPLSPSPSSSQTAVPIPTVDLSTAPEVSSIPAQSAPASAGVSASSVAVTEAAGGDDEWMLINTPEDVAPETSSARSNLKRASPAPEHGAPAAKKTKDAAAA</sequence>
<feature type="non-terminal residue" evidence="2">
    <location>
        <position position="1"/>
    </location>
</feature>
<gene>
    <name evidence="2" type="ORF">K466DRAFT_504480</name>
</gene>
<dbReference type="EMBL" id="ML211849">
    <property type="protein sequence ID" value="TFK80100.1"/>
    <property type="molecule type" value="Genomic_DNA"/>
</dbReference>
<feature type="compositionally biased region" description="Low complexity" evidence="1">
    <location>
        <begin position="210"/>
        <end position="228"/>
    </location>
</feature>
<keyword evidence="3" id="KW-1185">Reference proteome</keyword>
<proteinExistence type="predicted"/>
<feature type="compositionally biased region" description="Pro residues" evidence="1">
    <location>
        <begin position="171"/>
        <end position="181"/>
    </location>
</feature>
<dbReference type="AlphaFoldDB" id="A0A5C3NVQ0"/>
<evidence type="ECO:0000313" key="3">
    <source>
        <dbReference type="Proteomes" id="UP000308197"/>
    </source>
</evidence>
<dbReference type="Proteomes" id="UP000308197">
    <property type="component" value="Unassembled WGS sequence"/>
</dbReference>
<organism evidence="2 3">
    <name type="scientific">Polyporus arcularius HHB13444</name>
    <dbReference type="NCBI Taxonomy" id="1314778"/>
    <lineage>
        <taxon>Eukaryota</taxon>
        <taxon>Fungi</taxon>
        <taxon>Dikarya</taxon>
        <taxon>Basidiomycota</taxon>
        <taxon>Agaricomycotina</taxon>
        <taxon>Agaricomycetes</taxon>
        <taxon>Polyporales</taxon>
        <taxon>Polyporaceae</taxon>
        <taxon>Polyporus</taxon>
    </lineage>
</organism>
<dbReference type="STRING" id="1314778.A0A5C3NVQ0"/>
<feature type="region of interest" description="Disordered" evidence="1">
    <location>
        <begin position="210"/>
        <end position="277"/>
    </location>
</feature>